<sequence length="402" mass="45324">MKFPHSFTSVALCAGTVAGNVLTHVNQQDECRTSWPGWKGIKYMFVFGDSYSQTGFNTSGLQPSIGNPLGNPPFPGWTSSHGPNWVGLLTLEYNSSNVLTYNLADGGATVDATLVKPWRSDVLSLTDQVQKRFVRKYANKPPQTPWAQNNTLFAFWIGINDVGNTYWEKNRTIVDRIFAKYNSLVEEVYETGARNFIFLGVPPIQRTPRNSGNKEAAELEDKAVKAWNSDLIKMSDSLRARHPDITSLIFQTMDIWNRVLDDPLSFPQTKSLKDTQDFCGVYPDIPQSTIDRYTLSMLDRYRIPHGAVHAQQVSKTGAAEPGKCKYKDSEYFWYNDMHPTSPIHDVTASEVSKLLAGWPSNVGTACVANKQVEKKVDRKVGRRRTTRRKMTGDEALREFYDS</sequence>
<evidence type="ECO:0000313" key="5">
    <source>
        <dbReference type="Proteomes" id="UP000447873"/>
    </source>
</evidence>
<evidence type="ECO:0000313" key="4">
    <source>
        <dbReference type="EMBL" id="KAE9985396.1"/>
    </source>
</evidence>
<feature type="signal peptide" evidence="2">
    <location>
        <begin position="1"/>
        <end position="19"/>
    </location>
</feature>
<dbReference type="InterPro" id="IPR001087">
    <property type="entry name" value="GDSL"/>
</dbReference>
<keyword evidence="1" id="KW-0378">Hydrolase</keyword>
<reference evidence="3 5" key="1">
    <citation type="submission" date="2018-12" db="EMBL/GenBank/DDBJ databases">
        <title>Venturia inaequalis Genome Resource.</title>
        <authorList>
            <person name="Lichtner F.J."/>
        </authorList>
    </citation>
    <scope>NUCLEOTIDE SEQUENCE [LARGE SCALE GENOMIC DNA]</scope>
    <source>
        <strain evidence="3 5">120213</strain>
        <strain evidence="4">Bline_iso_100314</strain>
    </source>
</reference>
<dbReference type="PANTHER" id="PTHR45648">
    <property type="entry name" value="GDSL LIPASE/ACYLHYDROLASE FAMILY PROTEIN (AFU_ORTHOLOGUE AFUA_4G14700)"/>
    <property type="match status" value="1"/>
</dbReference>
<dbReference type="Proteomes" id="UP000433883">
    <property type="component" value="Unassembled WGS sequence"/>
</dbReference>
<evidence type="ECO:0000256" key="1">
    <source>
        <dbReference type="ARBA" id="ARBA00022801"/>
    </source>
</evidence>
<accession>A0A8H3V763</accession>
<dbReference type="GO" id="GO:0016788">
    <property type="term" value="F:hydrolase activity, acting on ester bonds"/>
    <property type="evidence" value="ECO:0007669"/>
    <property type="project" value="InterPro"/>
</dbReference>
<protein>
    <recommendedName>
        <fullName evidence="6">Carbohydrate esterase family 16 protein</fullName>
    </recommendedName>
</protein>
<gene>
    <name evidence="4" type="ORF">BLS_008335</name>
    <name evidence="3" type="ORF">EG328_010088</name>
</gene>
<keyword evidence="2" id="KW-0732">Signal</keyword>
<dbReference type="EMBL" id="WNWS01000064">
    <property type="protein sequence ID" value="KAE9983300.1"/>
    <property type="molecule type" value="Genomic_DNA"/>
</dbReference>
<comment type="caution">
    <text evidence="3">The sequence shown here is derived from an EMBL/GenBank/DDBJ whole genome shotgun (WGS) entry which is preliminary data.</text>
</comment>
<name>A0A8H3V763_VENIN</name>
<dbReference type="AlphaFoldDB" id="A0A8H3V763"/>
<dbReference type="Pfam" id="PF00657">
    <property type="entry name" value="Lipase_GDSL"/>
    <property type="match status" value="1"/>
</dbReference>
<evidence type="ECO:0000256" key="2">
    <source>
        <dbReference type="SAM" id="SignalP"/>
    </source>
</evidence>
<dbReference type="PANTHER" id="PTHR45648:SF22">
    <property type="entry name" value="GDSL LIPASE_ACYLHYDROLASE FAMILY PROTEIN (AFU_ORTHOLOGUE AFUA_4G14700)"/>
    <property type="match status" value="1"/>
</dbReference>
<proteinExistence type="predicted"/>
<organism evidence="3 5">
    <name type="scientific">Venturia inaequalis</name>
    <name type="common">Apple scab fungus</name>
    <dbReference type="NCBI Taxonomy" id="5025"/>
    <lineage>
        <taxon>Eukaryota</taxon>
        <taxon>Fungi</taxon>
        <taxon>Dikarya</taxon>
        <taxon>Ascomycota</taxon>
        <taxon>Pezizomycotina</taxon>
        <taxon>Dothideomycetes</taxon>
        <taxon>Pleosporomycetidae</taxon>
        <taxon>Venturiales</taxon>
        <taxon>Venturiaceae</taxon>
        <taxon>Venturia</taxon>
    </lineage>
</organism>
<dbReference type="EMBL" id="WNWQ01000007">
    <property type="protein sequence ID" value="KAE9985396.1"/>
    <property type="molecule type" value="Genomic_DNA"/>
</dbReference>
<evidence type="ECO:0000313" key="3">
    <source>
        <dbReference type="EMBL" id="KAE9983300.1"/>
    </source>
</evidence>
<feature type="chain" id="PRO_5044690782" description="Carbohydrate esterase family 16 protein" evidence="2">
    <location>
        <begin position="20"/>
        <end position="402"/>
    </location>
</feature>
<dbReference type="SUPFAM" id="SSF52266">
    <property type="entry name" value="SGNH hydrolase"/>
    <property type="match status" value="1"/>
</dbReference>
<dbReference type="InterPro" id="IPR036514">
    <property type="entry name" value="SGNH_hydro_sf"/>
</dbReference>
<dbReference type="Proteomes" id="UP000447873">
    <property type="component" value="Unassembled WGS sequence"/>
</dbReference>
<evidence type="ECO:0008006" key="6">
    <source>
        <dbReference type="Google" id="ProtNLM"/>
    </source>
</evidence>
<dbReference type="Gene3D" id="3.40.50.1110">
    <property type="entry name" value="SGNH hydrolase"/>
    <property type="match status" value="1"/>
</dbReference>
<dbReference type="CDD" id="cd01846">
    <property type="entry name" value="fatty_acyltransferase_like"/>
    <property type="match status" value="1"/>
</dbReference>
<dbReference type="InterPro" id="IPR051058">
    <property type="entry name" value="GDSL_Est/Lipase"/>
</dbReference>